<gene>
    <name evidence="2" type="ORF">EST38_g11124</name>
</gene>
<accession>A0A4Q2D5L7</accession>
<dbReference type="Pfam" id="PF18759">
    <property type="entry name" value="Plavaka"/>
    <property type="match status" value="1"/>
</dbReference>
<dbReference type="OrthoDB" id="3208495at2759"/>
<protein>
    <submittedName>
        <fullName evidence="2">Uncharacterized protein</fullName>
    </submittedName>
</protein>
<comment type="caution">
    <text evidence="2">The sequence shown here is derived from an EMBL/GenBank/DDBJ whole genome shotgun (WGS) entry which is preliminary data.</text>
</comment>
<dbReference type="InterPro" id="IPR041078">
    <property type="entry name" value="Plavaka"/>
</dbReference>
<name>A0A4Q2D5L7_9AGAR</name>
<reference evidence="2 3" key="1">
    <citation type="submission" date="2019-01" db="EMBL/GenBank/DDBJ databases">
        <title>Draft genome sequence of Psathyrella aberdarensis IHI B618.</title>
        <authorList>
            <person name="Buettner E."/>
            <person name="Kellner H."/>
        </authorList>
    </citation>
    <scope>NUCLEOTIDE SEQUENCE [LARGE SCALE GENOMIC DNA]</scope>
    <source>
        <strain evidence="2 3">IHI B618</strain>
    </source>
</reference>
<evidence type="ECO:0000256" key="1">
    <source>
        <dbReference type="SAM" id="MobiDB-lite"/>
    </source>
</evidence>
<sequence length="608" mass="69647">MADSPTFSGAKPPIWKSNQLKCPSTSTTLSNELLHQFFPNKSTYLLLNWWLDGSNTSARSLQQFNSLVTNVLTQSDFDPHTLVGFCAEKEMERIDNLQNGPEVVIQIQDRWMKTDVTLPMCPPTGVKYSSFDEVPTFPVPGMFHHSLVDLVKSALSEPAAETFHLFPFEEYWVPAPDRPPQRVLSEVYTSPIFIEEYLRVQNTQKQAGLQMESVVIGLLFWSDSTHLTSFGNSSLWPIYVYFGNQSKYSHSKPSMFSAHHLAYIPKLPQSFLETYSNIFDEPPTKETTTQARRKLIHIVWMILLDQELVHVYMNGFDWEYWDGVIRRNFLRIITHLMDYQENNVVKDTLGPRSSTPIRVWTPYSLEHGFDYHQTIVPDVMHKGELGVFKAIFIHLLRLLNAIDLDDVVELNYRYQSIPTFGCDTIRKFPLAVSAMEKLAARDYEDMLQPLRVLFDVNSWHSSAKLRSHRLTTVAELENITRQLGISLRKFVASTCEEFDTKPLEKEVAKKARRKAAAKAKAGASGVNKGKARAKPEDDKEGSDAPAKAQFNMLTYKLHAFGHYTEKIARYGTTDNYSTQTGELEHRRVKKFYPTAYKQDYVAGIAKQQ</sequence>
<organism evidence="2 3">
    <name type="scientific">Candolleomyces aberdarensis</name>
    <dbReference type="NCBI Taxonomy" id="2316362"/>
    <lineage>
        <taxon>Eukaryota</taxon>
        <taxon>Fungi</taxon>
        <taxon>Dikarya</taxon>
        <taxon>Basidiomycota</taxon>
        <taxon>Agaricomycotina</taxon>
        <taxon>Agaricomycetes</taxon>
        <taxon>Agaricomycetidae</taxon>
        <taxon>Agaricales</taxon>
        <taxon>Agaricineae</taxon>
        <taxon>Psathyrellaceae</taxon>
        <taxon>Candolleomyces</taxon>
    </lineage>
</organism>
<feature type="region of interest" description="Disordered" evidence="1">
    <location>
        <begin position="518"/>
        <end position="544"/>
    </location>
</feature>
<feature type="compositionally biased region" description="Low complexity" evidence="1">
    <location>
        <begin position="518"/>
        <end position="528"/>
    </location>
</feature>
<dbReference type="AlphaFoldDB" id="A0A4Q2D5L7"/>
<dbReference type="EMBL" id="SDEE01000656">
    <property type="protein sequence ID" value="RXW14727.1"/>
    <property type="molecule type" value="Genomic_DNA"/>
</dbReference>
<evidence type="ECO:0000313" key="2">
    <source>
        <dbReference type="EMBL" id="RXW14727.1"/>
    </source>
</evidence>
<keyword evidence="3" id="KW-1185">Reference proteome</keyword>
<dbReference type="Proteomes" id="UP000290288">
    <property type="component" value="Unassembled WGS sequence"/>
</dbReference>
<evidence type="ECO:0000313" key="3">
    <source>
        <dbReference type="Proteomes" id="UP000290288"/>
    </source>
</evidence>
<dbReference type="STRING" id="2316362.A0A4Q2D5L7"/>
<proteinExistence type="predicted"/>